<organism evidence="1 2">
    <name type="scientific">Pedobacter psychrophilus</name>
    <dbReference type="NCBI Taxonomy" id="1826909"/>
    <lineage>
        <taxon>Bacteria</taxon>
        <taxon>Pseudomonadati</taxon>
        <taxon>Bacteroidota</taxon>
        <taxon>Sphingobacteriia</taxon>
        <taxon>Sphingobacteriales</taxon>
        <taxon>Sphingobacteriaceae</taxon>
        <taxon>Pedobacter</taxon>
    </lineage>
</organism>
<gene>
    <name evidence="1" type="ORF">A5893_06145</name>
</gene>
<keyword evidence="2" id="KW-1185">Reference proteome</keyword>
<evidence type="ECO:0000313" key="1">
    <source>
        <dbReference type="EMBL" id="OAQ40526.1"/>
    </source>
</evidence>
<accession>A0A179DHH5</accession>
<proteinExistence type="predicted"/>
<evidence type="ECO:0000313" key="2">
    <source>
        <dbReference type="Proteomes" id="UP000078459"/>
    </source>
</evidence>
<sequence>MKNFRIRDLASKLGVSKERIIAIINDYGFSIENKEFTTLSKKQLTVLSYAYKDSVHQYFRRVKSDYVLLNEIEKKKAKSFFSNFLNQDFFEIYGQDLEGYELNNELIQRYFFRYIEISDSKPVIRFSNLFRFYKLKIIVVIINFKRLFSTIVTPNLFFTFTDEEDSSQFYYRLAAD</sequence>
<reference evidence="1 2" key="1">
    <citation type="submission" date="2016-04" db="EMBL/GenBank/DDBJ databases">
        <authorList>
            <person name="Evans L.H."/>
            <person name="Alamgir A."/>
            <person name="Owens N."/>
            <person name="Weber N.D."/>
            <person name="Virtaneva K."/>
            <person name="Barbian K."/>
            <person name="Babar A."/>
            <person name="Rosenke K."/>
        </authorList>
    </citation>
    <scope>NUCLEOTIDE SEQUENCE [LARGE SCALE GENOMIC DNA]</scope>
    <source>
        <strain evidence="1 2">CCM 8644</strain>
    </source>
</reference>
<protein>
    <submittedName>
        <fullName evidence="1">Uncharacterized protein</fullName>
    </submittedName>
</protein>
<dbReference type="AlphaFoldDB" id="A0A179DHH5"/>
<dbReference type="EMBL" id="LWHJ01000022">
    <property type="protein sequence ID" value="OAQ40526.1"/>
    <property type="molecule type" value="Genomic_DNA"/>
</dbReference>
<dbReference type="STRING" id="1826909.A5893_06145"/>
<dbReference type="RefSeq" id="WP_068821762.1">
    <property type="nucleotide sequence ID" value="NZ_LWHJ01000022.1"/>
</dbReference>
<reference evidence="1 2" key="2">
    <citation type="submission" date="2016-06" db="EMBL/GenBank/DDBJ databases">
        <title>Pedobacter psychrophilus sp. nov., isolated from Antarctic fragmentary rock.</title>
        <authorList>
            <person name="Svec P."/>
        </authorList>
    </citation>
    <scope>NUCLEOTIDE SEQUENCE [LARGE SCALE GENOMIC DNA]</scope>
    <source>
        <strain evidence="1 2">CCM 8644</strain>
    </source>
</reference>
<name>A0A179DHH5_9SPHI</name>
<dbReference type="Proteomes" id="UP000078459">
    <property type="component" value="Unassembled WGS sequence"/>
</dbReference>
<comment type="caution">
    <text evidence="1">The sequence shown here is derived from an EMBL/GenBank/DDBJ whole genome shotgun (WGS) entry which is preliminary data.</text>
</comment>